<dbReference type="OrthoDB" id="9796461at2"/>
<sequence length="370" mass="43298">MDHIKQLDSIRAMAVLLVIITHWFPEGHWLNSYTSVFNGVDIFFVLSGFLITTILLVNRNEAERIGTSKLTVFRNFFTRRALRIFPIYYLTLVVLYLLGPLTESNIRENYLYFFTYTSNLYFFEQQQWDGMLSHLWSLAVEEQFYLVWPWAMLYLNKPYLLPFIFISILIGITSQLFLLNQDFGDILTFACFDAFGLGALLAWVRVYQPSFLPKLFKYSLALALICFGLQILRVMGQSSYLVLPSRTLTAVCTLSVIAGIILYKERQLPVLSKVFGNSSLLFIGKISYGIYLYHLMIPYFSYGLLGSVNAYFWPLGSELFIFYLVRLENFCLLILLSALSWRLLEYPILRFKTYFEYQNDKLYQPRKILL</sequence>
<accession>A0A1I2XQ06</accession>
<dbReference type="GO" id="GO:0016787">
    <property type="term" value="F:hydrolase activity"/>
    <property type="evidence" value="ECO:0007669"/>
    <property type="project" value="UniProtKB-KW"/>
</dbReference>
<evidence type="ECO:0000259" key="2">
    <source>
        <dbReference type="Pfam" id="PF01757"/>
    </source>
</evidence>
<dbReference type="EMBL" id="FOOT01000006">
    <property type="protein sequence ID" value="SFH15583.1"/>
    <property type="molecule type" value="Genomic_DNA"/>
</dbReference>
<dbReference type="InterPro" id="IPR002656">
    <property type="entry name" value="Acyl_transf_3_dom"/>
</dbReference>
<keyword evidence="1" id="KW-0472">Membrane</keyword>
<dbReference type="PANTHER" id="PTHR23028:SF53">
    <property type="entry name" value="ACYL_TRANSF_3 DOMAIN-CONTAINING PROTEIN"/>
    <property type="match status" value="1"/>
</dbReference>
<feature type="transmembrane region" description="Helical" evidence="1">
    <location>
        <begin position="186"/>
        <end position="204"/>
    </location>
</feature>
<evidence type="ECO:0000256" key="1">
    <source>
        <dbReference type="SAM" id="Phobius"/>
    </source>
</evidence>
<keyword evidence="3" id="KW-0012">Acyltransferase</keyword>
<gene>
    <name evidence="3" type="ORF">SAMN05421739_106179</name>
</gene>
<keyword evidence="3" id="KW-0378">Hydrolase</keyword>
<feature type="transmembrane region" description="Helical" evidence="1">
    <location>
        <begin position="159"/>
        <end position="179"/>
    </location>
</feature>
<keyword evidence="1" id="KW-1133">Transmembrane helix</keyword>
<evidence type="ECO:0000313" key="4">
    <source>
        <dbReference type="Proteomes" id="UP000198724"/>
    </source>
</evidence>
<feature type="transmembrane region" description="Helical" evidence="1">
    <location>
        <begin position="12"/>
        <end position="30"/>
    </location>
</feature>
<feature type="transmembrane region" description="Helical" evidence="1">
    <location>
        <begin position="295"/>
        <end position="314"/>
    </location>
</feature>
<keyword evidence="4" id="KW-1185">Reference proteome</keyword>
<dbReference type="PANTHER" id="PTHR23028">
    <property type="entry name" value="ACETYLTRANSFERASE"/>
    <property type="match status" value="1"/>
</dbReference>
<proteinExistence type="predicted"/>
<feature type="transmembrane region" description="Helical" evidence="1">
    <location>
        <begin position="216"/>
        <end position="235"/>
    </location>
</feature>
<keyword evidence="3" id="KW-0808">Transferase</keyword>
<feature type="transmembrane region" description="Helical" evidence="1">
    <location>
        <begin position="81"/>
        <end position="99"/>
    </location>
</feature>
<dbReference type="Pfam" id="PF01757">
    <property type="entry name" value="Acyl_transf_3"/>
    <property type="match status" value="1"/>
</dbReference>
<protein>
    <submittedName>
        <fullName evidence="3">Peptidoglycan/LPS O-acetylase OafA/YrhL, contains acyltransferase and SGNH-hydrolase domains</fullName>
    </submittedName>
</protein>
<organism evidence="3 4">
    <name type="scientific">Pontibacter chinhatensis</name>
    <dbReference type="NCBI Taxonomy" id="1436961"/>
    <lineage>
        <taxon>Bacteria</taxon>
        <taxon>Pseudomonadati</taxon>
        <taxon>Bacteroidota</taxon>
        <taxon>Cytophagia</taxon>
        <taxon>Cytophagales</taxon>
        <taxon>Hymenobacteraceae</taxon>
        <taxon>Pontibacter</taxon>
    </lineage>
</organism>
<dbReference type="GO" id="GO:0000271">
    <property type="term" value="P:polysaccharide biosynthetic process"/>
    <property type="evidence" value="ECO:0007669"/>
    <property type="project" value="TreeGrafter"/>
</dbReference>
<feature type="domain" description="Acyltransferase 3" evidence="2">
    <location>
        <begin position="5"/>
        <end position="313"/>
    </location>
</feature>
<feature type="transmembrane region" description="Helical" evidence="1">
    <location>
        <begin position="247"/>
        <end position="264"/>
    </location>
</feature>
<reference evidence="4" key="1">
    <citation type="submission" date="2016-10" db="EMBL/GenBank/DDBJ databases">
        <authorList>
            <person name="Varghese N."/>
            <person name="Submissions S."/>
        </authorList>
    </citation>
    <scope>NUCLEOTIDE SEQUENCE [LARGE SCALE GENOMIC DNA]</scope>
    <source>
        <strain evidence="4">LP51</strain>
    </source>
</reference>
<dbReference type="RefSeq" id="WP_092104180.1">
    <property type="nucleotide sequence ID" value="NZ_FOOT01000006.1"/>
</dbReference>
<dbReference type="InterPro" id="IPR050879">
    <property type="entry name" value="Acyltransferase_3"/>
</dbReference>
<dbReference type="GO" id="GO:0016020">
    <property type="term" value="C:membrane"/>
    <property type="evidence" value="ECO:0007669"/>
    <property type="project" value="TreeGrafter"/>
</dbReference>
<dbReference type="GO" id="GO:0016747">
    <property type="term" value="F:acyltransferase activity, transferring groups other than amino-acyl groups"/>
    <property type="evidence" value="ECO:0007669"/>
    <property type="project" value="InterPro"/>
</dbReference>
<keyword evidence="1" id="KW-0812">Transmembrane</keyword>
<feature type="transmembrane region" description="Helical" evidence="1">
    <location>
        <begin position="320"/>
        <end position="344"/>
    </location>
</feature>
<feature type="transmembrane region" description="Helical" evidence="1">
    <location>
        <begin position="42"/>
        <end position="60"/>
    </location>
</feature>
<dbReference type="AlphaFoldDB" id="A0A1I2XQ06"/>
<dbReference type="Proteomes" id="UP000198724">
    <property type="component" value="Unassembled WGS sequence"/>
</dbReference>
<name>A0A1I2XQ06_9BACT</name>
<evidence type="ECO:0000313" key="3">
    <source>
        <dbReference type="EMBL" id="SFH15583.1"/>
    </source>
</evidence>